<organism evidence="2 3">
    <name type="scientific">Azohydromonas caseinilytica</name>
    <dbReference type="NCBI Taxonomy" id="2728836"/>
    <lineage>
        <taxon>Bacteria</taxon>
        <taxon>Pseudomonadati</taxon>
        <taxon>Pseudomonadota</taxon>
        <taxon>Betaproteobacteria</taxon>
        <taxon>Burkholderiales</taxon>
        <taxon>Sphaerotilaceae</taxon>
        <taxon>Azohydromonas</taxon>
    </lineage>
</organism>
<evidence type="ECO:0000313" key="2">
    <source>
        <dbReference type="EMBL" id="NML14492.1"/>
    </source>
</evidence>
<name>A0A848F515_9BURK</name>
<keyword evidence="3" id="KW-1185">Reference proteome</keyword>
<dbReference type="RefSeq" id="WP_169159408.1">
    <property type="nucleotide sequence ID" value="NZ_JABBFW010000003.1"/>
</dbReference>
<dbReference type="Proteomes" id="UP000574067">
    <property type="component" value="Unassembled WGS sequence"/>
</dbReference>
<dbReference type="EMBL" id="JABBFW010000003">
    <property type="protein sequence ID" value="NML14492.1"/>
    <property type="molecule type" value="Genomic_DNA"/>
</dbReference>
<evidence type="ECO:0000256" key="1">
    <source>
        <dbReference type="SAM" id="MobiDB-lite"/>
    </source>
</evidence>
<comment type="caution">
    <text evidence="2">The sequence shown here is derived from an EMBL/GenBank/DDBJ whole genome shotgun (WGS) entry which is preliminary data.</text>
</comment>
<sequence>MPAAVCRRLSRLVRRHDAANGKLLAELATHPEDGLRRDLSRTLESLPAHYLDIVLPRDVESLRLRKSPSAPGKAAPAQKPPAPGLGRGMGISLHLPMTQGAARTSGCRDAGDRQYAREPMRLPAAEAQAFMAFRQLGERADAIFQPNTVR</sequence>
<proteinExistence type="predicted"/>
<feature type="compositionally biased region" description="Low complexity" evidence="1">
    <location>
        <begin position="67"/>
        <end position="77"/>
    </location>
</feature>
<protein>
    <submittedName>
        <fullName evidence="2">Uncharacterized protein</fullName>
    </submittedName>
</protein>
<accession>A0A848F515</accession>
<dbReference type="AlphaFoldDB" id="A0A848F515"/>
<feature type="region of interest" description="Disordered" evidence="1">
    <location>
        <begin position="64"/>
        <end position="92"/>
    </location>
</feature>
<evidence type="ECO:0000313" key="3">
    <source>
        <dbReference type="Proteomes" id="UP000574067"/>
    </source>
</evidence>
<gene>
    <name evidence="2" type="ORF">HHL10_05820</name>
</gene>
<reference evidence="2 3" key="1">
    <citation type="submission" date="2020-04" db="EMBL/GenBank/DDBJ databases">
        <title>Azohydromonas sp. isolated from soil.</title>
        <authorList>
            <person name="Dahal R.H."/>
        </authorList>
    </citation>
    <scope>NUCLEOTIDE SEQUENCE [LARGE SCALE GENOMIC DNA]</scope>
    <source>
        <strain evidence="2 3">G-1-1-14</strain>
    </source>
</reference>